<keyword evidence="8" id="KW-1133">Transmembrane helix</keyword>
<keyword evidence="8" id="KW-0472">Membrane</keyword>
<sequence>MNLLKSIVFIILFIILPVKSYPAKDNNLQFTQISTKDGLSQNTVRAILEDKKGFIWAGTLDGLNRYDGYNLIAYKPQLNNPNSLIDHRIKDVFQDKDGYLWIKTYKNEFSCYNPVSDSFVNYHSQGNKIHENNAYYINYYETSDGTIWLWGNTNGCLRIRKTGSGFSTKSFLTGKTTENKKDCKFLFEDSRAAIWVGGESGLFMISGDKTDTLFYNKHSFTKAIELNNKIYFITEKSVIVEYDIKRKSFQETTNSSLNDVYTDVTRLSDNELLITTKASGLISYNISTGLFDKPVWAKDPQLAGSIEFIIDKNQGIWIYNHSGIVWYYNQNSRKVKKMELIPSAIAQIIDLERYNVFIDSKGFIWITTYGNGLFYYNSETEILQNYKYSADKNSPASDYLLSITEDRYGNIWIGSEYAGIIKVTKPNYDIQIVRPEIETSIGKNNNVRTIYADAFDKTWVGTKNGSLYVYEDILEAGRCIYKDMNPYTLTEDSRKRMWVGTKGKGLYIIDLTTYKEIAHYTNIETDTNSLSYNTIFNIYKDNKSRMWIGTFGGGINLAEDTPGGIKFKRFFFDDGNRSYIRYIYQDSKGRIWAGSSDGIILFNPEELIKNPKAYKTYRMNLNKKNGINCNDIKTIFEDEEGIIWIGTAGGGLNKFVPATSENDEHFIAYTTANGLSGDFVSGIQEDKEHNLWISTESGITKFNKNTNTFIIYQFSEKTYGNHFNENANIHYKNGNMLWGSLDGLIVFNPESFVPDQNTPPVTLTDFFIYDVKVEAGIKGSPLKQSISYSDRINLSYKQNTFTIEFASLVLKDPAKNRYVYMLENYDKQWSAISHYNTATYKNLSPGKYIFKVRGTNSDGIWNEEVTQIEIIIAPPFWKSWYAYIIYGLLAVLLLYIAFRLIYKFNMLNNNVKLEKELTNHKLRFFTNISHEFRTPLTLIRGAVENLNEQTGVSPHAMKQINILGRNSVILTRLIDQLLEFRKLQNNVLTLDLEDTDIIEFSKDIYSNFQEAANQKKIEYSFISDTGSYKMFIDRRKVDKILYNLLSNAFKFTPNGGKIELMISIDQQKQVCLFKVKDNGIGVDKDKQHMLFSRFMQINFSSAGTGVGLSLVKEFVDVHKGRIWYENNEEQGSIFNVEISVNKETYKGENFITPTHSDIVSNENKSKILYPSDTTENIQLPDIDDSTLSNYKMLIIDDNDDIRNFLIDEFSKYFMVEVAEDGQKGLLKAVEINPDLIICDVMMPAMDGFEVTRRLKEDFQTCHIPIILLTAHSSIEHQLEGIQSGADAYIMKPFSLKYLVTRVFKLIEQREQLKKRFSNEYVLDGNLITSTDKDKEFFNMIDKILEEHLADTEFSVDRFAELARQRRTIFYKKVKGITGFSPNELIKIKRLKRAAELLLQGELTVSEISYKVGFDDPFYFSKCFKAQYKCSPSKYGQPINQKE</sequence>
<dbReference type="PANTHER" id="PTHR43547">
    <property type="entry name" value="TWO-COMPONENT HISTIDINE KINASE"/>
    <property type="match status" value="1"/>
</dbReference>
<comment type="caution">
    <text evidence="12">The sequence shown here is derived from an EMBL/GenBank/DDBJ whole genome shotgun (WGS) entry which is preliminary data.</text>
</comment>
<dbReference type="InterPro" id="IPR011006">
    <property type="entry name" value="CheY-like_superfamily"/>
</dbReference>
<dbReference type="PANTHER" id="PTHR43547:SF2">
    <property type="entry name" value="HYBRID SIGNAL TRANSDUCTION HISTIDINE KINASE C"/>
    <property type="match status" value="1"/>
</dbReference>
<dbReference type="InterPro" id="IPR005467">
    <property type="entry name" value="His_kinase_dom"/>
</dbReference>
<name>A0ABV9KXZ9_9BACT</name>
<evidence type="ECO:0000256" key="1">
    <source>
        <dbReference type="ARBA" id="ARBA00000085"/>
    </source>
</evidence>
<dbReference type="SUPFAM" id="SSF55874">
    <property type="entry name" value="ATPase domain of HSP90 chaperone/DNA topoisomerase II/histidine kinase"/>
    <property type="match status" value="1"/>
</dbReference>
<dbReference type="Gene3D" id="2.130.10.10">
    <property type="entry name" value="YVTN repeat-like/Quinoprotein amine dehydrogenase"/>
    <property type="match status" value="4"/>
</dbReference>
<dbReference type="PRINTS" id="PR00344">
    <property type="entry name" value="BCTRLSENSOR"/>
</dbReference>
<dbReference type="InterPro" id="IPR018062">
    <property type="entry name" value="HTH_AraC-typ_CS"/>
</dbReference>
<evidence type="ECO:0000259" key="11">
    <source>
        <dbReference type="PROSITE" id="PS50110"/>
    </source>
</evidence>
<dbReference type="PROSITE" id="PS00041">
    <property type="entry name" value="HTH_ARAC_FAMILY_1"/>
    <property type="match status" value="1"/>
</dbReference>
<dbReference type="Pfam" id="PF12833">
    <property type="entry name" value="HTH_18"/>
    <property type="match status" value="1"/>
</dbReference>
<evidence type="ECO:0000313" key="12">
    <source>
        <dbReference type="EMBL" id="MFC4674957.1"/>
    </source>
</evidence>
<evidence type="ECO:0000259" key="10">
    <source>
        <dbReference type="PROSITE" id="PS50109"/>
    </source>
</evidence>
<evidence type="ECO:0000256" key="7">
    <source>
        <dbReference type="PROSITE-ProRule" id="PRU00169"/>
    </source>
</evidence>
<evidence type="ECO:0000259" key="9">
    <source>
        <dbReference type="PROSITE" id="PS01124"/>
    </source>
</evidence>
<dbReference type="CDD" id="cd00082">
    <property type="entry name" value="HisKA"/>
    <property type="match status" value="1"/>
</dbReference>
<dbReference type="Gene3D" id="3.30.565.10">
    <property type="entry name" value="Histidine kinase-like ATPase, C-terminal domain"/>
    <property type="match status" value="1"/>
</dbReference>
<dbReference type="InterPro" id="IPR003594">
    <property type="entry name" value="HATPase_dom"/>
</dbReference>
<dbReference type="Pfam" id="PF07495">
    <property type="entry name" value="Y_Y_Y"/>
    <property type="match status" value="1"/>
</dbReference>
<dbReference type="SUPFAM" id="SSF46689">
    <property type="entry name" value="Homeodomain-like"/>
    <property type="match status" value="1"/>
</dbReference>
<dbReference type="EC" id="2.7.13.3" evidence="2"/>
<dbReference type="Pfam" id="PF00072">
    <property type="entry name" value="Response_reg"/>
    <property type="match status" value="1"/>
</dbReference>
<evidence type="ECO:0000256" key="2">
    <source>
        <dbReference type="ARBA" id="ARBA00012438"/>
    </source>
</evidence>
<feature type="domain" description="Histidine kinase" evidence="10">
    <location>
        <begin position="927"/>
        <end position="1142"/>
    </location>
</feature>
<dbReference type="InterPro" id="IPR013783">
    <property type="entry name" value="Ig-like_fold"/>
</dbReference>
<dbReference type="PROSITE" id="PS50110">
    <property type="entry name" value="RESPONSE_REGULATORY"/>
    <property type="match status" value="1"/>
</dbReference>
<comment type="catalytic activity">
    <reaction evidence="1">
        <text>ATP + protein L-histidine = ADP + protein N-phospho-L-histidine.</text>
        <dbReference type="EC" id="2.7.13.3"/>
    </reaction>
</comment>
<feature type="transmembrane region" description="Helical" evidence="8">
    <location>
        <begin position="880"/>
        <end position="902"/>
    </location>
</feature>
<evidence type="ECO:0000313" key="13">
    <source>
        <dbReference type="Proteomes" id="UP001596023"/>
    </source>
</evidence>
<feature type="domain" description="Response regulatory" evidence="11">
    <location>
        <begin position="1191"/>
        <end position="1306"/>
    </location>
</feature>
<organism evidence="12 13">
    <name type="scientific">Dysgonomonas termitidis</name>
    <dbReference type="NCBI Taxonomy" id="1516126"/>
    <lineage>
        <taxon>Bacteria</taxon>
        <taxon>Pseudomonadati</taxon>
        <taxon>Bacteroidota</taxon>
        <taxon>Bacteroidia</taxon>
        <taxon>Bacteroidales</taxon>
        <taxon>Dysgonomonadaceae</taxon>
        <taxon>Dysgonomonas</taxon>
    </lineage>
</organism>
<keyword evidence="6" id="KW-0804">Transcription</keyword>
<dbReference type="CDD" id="cd17574">
    <property type="entry name" value="REC_OmpR"/>
    <property type="match status" value="1"/>
</dbReference>
<dbReference type="Pfam" id="PF02518">
    <property type="entry name" value="HATPase_c"/>
    <property type="match status" value="1"/>
</dbReference>
<dbReference type="InterPro" id="IPR009057">
    <property type="entry name" value="Homeodomain-like_sf"/>
</dbReference>
<dbReference type="InterPro" id="IPR011123">
    <property type="entry name" value="Y_Y_Y"/>
</dbReference>
<reference evidence="13" key="1">
    <citation type="journal article" date="2019" name="Int. J. Syst. Evol. Microbiol.">
        <title>The Global Catalogue of Microorganisms (GCM) 10K type strain sequencing project: providing services to taxonomists for standard genome sequencing and annotation.</title>
        <authorList>
            <consortium name="The Broad Institute Genomics Platform"/>
            <consortium name="The Broad Institute Genome Sequencing Center for Infectious Disease"/>
            <person name="Wu L."/>
            <person name="Ma J."/>
        </authorList>
    </citation>
    <scope>NUCLEOTIDE SEQUENCE [LARGE SCALE GENOMIC DNA]</scope>
    <source>
        <strain evidence="13">CCUG 66188</strain>
    </source>
</reference>
<dbReference type="InterPro" id="IPR004358">
    <property type="entry name" value="Sig_transdc_His_kin-like_C"/>
</dbReference>
<keyword evidence="3 7" id="KW-0597">Phosphoprotein</keyword>
<protein>
    <recommendedName>
        <fullName evidence="2">histidine kinase</fullName>
        <ecNumber evidence="2">2.7.13.3</ecNumber>
    </recommendedName>
</protein>
<dbReference type="Gene3D" id="1.10.287.130">
    <property type="match status" value="1"/>
</dbReference>
<evidence type="ECO:0000256" key="3">
    <source>
        <dbReference type="ARBA" id="ARBA00022553"/>
    </source>
</evidence>
<evidence type="ECO:0000256" key="4">
    <source>
        <dbReference type="ARBA" id="ARBA00023015"/>
    </source>
</evidence>
<proteinExistence type="predicted"/>
<dbReference type="PROSITE" id="PS50109">
    <property type="entry name" value="HIS_KIN"/>
    <property type="match status" value="1"/>
</dbReference>
<dbReference type="InterPro" id="IPR036890">
    <property type="entry name" value="HATPase_C_sf"/>
</dbReference>
<dbReference type="EMBL" id="JBHSGN010000085">
    <property type="protein sequence ID" value="MFC4674957.1"/>
    <property type="molecule type" value="Genomic_DNA"/>
</dbReference>
<evidence type="ECO:0000256" key="5">
    <source>
        <dbReference type="ARBA" id="ARBA00023125"/>
    </source>
</evidence>
<dbReference type="Gene3D" id="1.10.10.60">
    <property type="entry name" value="Homeodomain-like"/>
    <property type="match status" value="1"/>
</dbReference>
<dbReference type="Pfam" id="PF00512">
    <property type="entry name" value="HisKA"/>
    <property type="match status" value="1"/>
</dbReference>
<dbReference type="SUPFAM" id="SSF52172">
    <property type="entry name" value="CheY-like"/>
    <property type="match status" value="1"/>
</dbReference>
<dbReference type="Pfam" id="PF07494">
    <property type="entry name" value="Reg_prop"/>
    <property type="match status" value="6"/>
</dbReference>
<dbReference type="SUPFAM" id="SSF47384">
    <property type="entry name" value="Homodimeric domain of signal transducing histidine kinase"/>
    <property type="match status" value="1"/>
</dbReference>
<keyword evidence="4" id="KW-0805">Transcription regulation</keyword>
<dbReference type="Gene3D" id="2.60.40.10">
    <property type="entry name" value="Immunoglobulins"/>
    <property type="match status" value="1"/>
</dbReference>
<keyword evidence="5" id="KW-0238">DNA-binding</keyword>
<dbReference type="InterPro" id="IPR036097">
    <property type="entry name" value="HisK_dim/P_sf"/>
</dbReference>
<evidence type="ECO:0000256" key="8">
    <source>
        <dbReference type="SAM" id="Phobius"/>
    </source>
</evidence>
<dbReference type="SUPFAM" id="SSF63829">
    <property type="entry name" value="Calcium-dependent phosphotriesterase"/>
    <property type="match status" value="2"/>
</dbReference>
<dbReference type="SMART" id="SM00387">
    <property type="entry name" value="HATPase_c"/>
    <property type="match status" value="1"/>
</dbReference>
<dbReference type="SMART" id="SM00342">
    <property type="entry name" value="HTH_ARAC"/>
    <property type="match status" value="1"/>
</dbReference>
<dbReference type="RefSeq" id="WP_379997717.1">
    <property type="nucleotide sequence ID" value="NZ_JBHSGN010000085.1"/>
</dbReference>
<dbReference type="PROSITE" id="PS01124">
    <property type="entry name" value="HTH_ARAC_FAMILY_2"/>
    <property type="match status" value="1"/>
</dbReference>
<dbReference type="Gene3D" id="3.40.50.2300">
    <property type="match status" value="1"/>
</dbReference>
<keyword evidence="8" id="KW-0812">Transmembrane</keyword>
<dbReference type="InterPro" id="IPR018060">
    <property type="entry name" value="HTH_AraC"/>
</dbReference>
<dbReference type="SMART" id="SM00388">
    <property type="entry name" value="HisKA"/>
    <property type="match status" value="1"/>
</dbReference>
<dbReference type="SMART" id="SM00448">
    <property type="entry name" value="REC"/>
    <property type="match status" value="1"/>
</dbReference>
<feature type="domain" description="HTH araC/xylS-type" evidence="9">
    <location>
        <begin position="1338"/>
        <end position="1437"/>
    </location>
</feature>
<dbReference type="InterPro" id="IPR001789">
    <property type="entry name" value="Sig_transdc_resp-reg_receiver"/>
</dbReference>
<dbReference type="InterPro" id="IPR003661">
    <property type="entry name" value="HisK_dim/P_dom"/>
</dbReference>
<gene>
    <name evidence="12" type="ORF">ACFO6W_14735</name>
</gene>
<feature type="modified residue" description="4-aspartylphosphate" evidence="7">
    <location>
        <position position="1239"/>
    </location>
</feature>
<dbReference type="InterPro" id="IPR011110">
    <property type="entry name" value="Reg_prop"/>
</dbReference>
<dbReference type="Proteomes" id="UP001596023">
    <property type="component" value="Unassembled WGS sequence"/>
</dbReference>
<accession>A0ABV9KXZ9</accession>
<keyword evidence="13" id="KW-1185">Reference proteome</keyword>
<evidence type="ECO:0000256" key="6">
    <source>
        <dbReference type="ARBA" id="ARBA00023163"/>
    </source>
</evidence>
<dbReference type="InterPro" id="IPR015943">
    <property type="entry name" value="WD40/YVTN_repeat-like_dom_sf"/>
</dbReference>